<evidence type="ECO:0000259" key="5">
    <source>
        <dbReference type="PROSITE" id="PS50111"/>
    </source>
</evidence>
<dbReference type="CDD" id="cd06225">
    <property type="entry name" value="HAMP"/>
    <property type="match status" value="1"/>
</dbReference>
<dbReference type="GO" id="GO:0004888">
    <property type="term" value="F:transmembrane signaling receptor activity"/>
    <property type="evidence" value="ECO:0007669"/>
    <property type="project" value="InterPro"/>
</dbReference>
<name>A0A927FGV7_9BURK</name>
<dbReference type="PROSITE" id="PS50192">
    <property type="entry name" value="T_SNARE"/>
    <property type="match status" value="1"/>
</dbReference>
<dbReference type="SMART" id="SM00283">
    <property type="entry name" value="MA"/>
    <property type="match status" value="1"/>
</dbReference>
<dbReference type="GO" id="GO:0007165">
    <property type="term" value="P:signal transduction"/>
    <property type="evidence" value="ECO:0007669"/>
    <property type="project" value="UniProtKB-KW"/>
</dbReference>
<dbReference type="Pfam" id="PF00672">
    <property type="entry name" value="HAMP"/>
    <property type="match status" value="1"/>
</dbReference>
<dbReference type="InterPro" id="IPR000727">
    <property type="entry name" value="T_SNARE_dom"/>
</dbReference>
<feature type="domain" description="T-SNARE coiled-coil homology" evidence="6">
    <location>
        <begin position="418"/>
        <end position="480"/>
    </location>
</feature>
<keyword evidence="1" id="KW-0145">Chemotaxis</keyword>
<comment type="similarity">
    <text evidence="2">Belongs to the methyl-accepting chemotaxis (MCP) protein family.</text>
</comment>
<comment type="caution">
    <text evidence="8">The sequence shown here is derived from an EMBL/GenBank/DDBJ whole genome shotgun (WGS) entry which is preliminary data.</text>
</comment>
<accession>A0A927FGV7</accession>
<feature type="domain" description="HAMP" evidence="7">
    <location>
        <begin position="202"/>
        <end position="254"/>
    </location>
</feature>
<evidence type="ECO:0000256" key="4">
    <source>
        <dbReference type="SAM" id="Phobius"/>
    </source>
</evidence>
<evidence type="ECO:0000259" key="6">
    <source>
        <dbReference type="PROSITE" id="PS50192"/>
    </source>
</evidence>
<keyword evidence="3" id="KW-0807">Transducer</keyword>
<dbReference type="Gene3D" id="1.10.287.950">
    <property type="entry name" value="Methyl-accepting chemotaxis protein"/>
    <property type="match status" value="1"/>
</dbReference>
<dbReference type="PANTHER" id="PTHR43531:SF11">
    <property type="entry name" value="METHYL-ACCEPTING CHEMOTAXIS PROTEIN 3"/>
    <property type="match status" value="1"/>
</dbReference>
<protein>
    <submittedName>
        <fullName evidence="8">Methyl-accepting chemotaxis protein</fullName>
    </submittedName>
</protein>
<organism evidence="8 9">
    <name type="scientific">Limnohabitans radicicola</name>
    <dbReference type="NCBI Taxonomy" id="2771427"/>
    <lineage>
        <taxon>Bacteria</taxon>
        <taxon>Pseudomonadati</taxon>
        <taxon>Pseudomonadota</taxon>
        <taxon>Betaproteobacteria</taxon>
        <taxon>Burkholderiales</taxon>
        <taxon>Comamonadaceae</taxon>
        <taxon>Limnohabitans</taxon>
    </lineage>
</organism>
<feature type="domain" description="Methyl-accepting transducer" evidence="5">
    <location>
        <begin position="259"/>
        <end position="488"/>
    </location>
</feature>
<dbReference type="InterPro" id="IPR051310">
    <property type="entry name" value="MCP_chemotaxis"/>
</dbReference>
<dbReference type="AlphaFoldDB" id="A0A927FGV7"/>
<evidence type="ECO:0000259" key="7">
    <source>
        <dbReference type="PROSITE" id="PS50885"/>
    </source>
</evidence>
<dbReference type="GO" id="GO:0005886">
    <property type="term" value="C:plasma membrane"/>
    <property type="evidence" value="ECO:0007669"/>
    <property type="project" value="TreeGrafter"/>
</dbReference>
<dbReference type="Gene3D" id="1.20.120.1530">
    <property type="match status" value="1"/>
</dbReference>
<evidence type="ECO:0000313" key="8">
    <source>
        <dbReference type="EMBL" id="MBD8050456.1"/>
    </source>
</evidence>
<dbReference type="SUPFAM" id="SSF58104">
    <property type="entry name" value="Methyl-accepting chemotaxis protein (MCP) signaling domain"/>
    <property type="match status" value="2"/>
</dbReference>
<dbReference type="InterPro" id="IPR003660">
    <property type="entry name" value="HAMP_dom"/>
</dbReference>
<dbReference type="InterPro" id="IPR004090">
    <property type="entry name" value="Chemotax_Me-accpt_rcpt"/>
</dbReference>
<keyword evidence="4" id="KW-0472">Membrane</keyword>
<dbReference type="PROSITE" id="PS50111">
    <property type="entry name" value="CHEMOTAXIS_TRANSDUC_2"/>
    <property type="match status" value="1"/>
</dbReference>
<dbReference type="GO" id="GO:0006935">
    <property type="term" value="P:chemotaxis"/>
    <property type="evidence" value="ECO:0007669"/>
    <property type="project" value="UniProtKB-KW"/>
</dbReference>
<feature type="transmembrane region" description="Helical" evidence="4">
    <location>
        <begin position="45"/>
        <end position="65"/>
    </location>
</feature>
<dbReference type="Proteomes" id="UP000647424">
    <property type="component" value="Unassembled WGS sequence"/>
</dbReference>
<keyword evidence="4" id="KW-0812">Transmembrane</keyword>
<keyword evidence="9" id="KW-1185">Reference proteome</keyword>
<dbReference type="EMBL" id="JACYFT010000002">
    <property type="protein sequence ID" value="MBD8050456.1"/>
    <property type="molecule type" value="Genomic_DNA"/>
</dbReference>
<proteinExistence type="inferred from homology"/>
<dbReference type="SMART" id="SM00304">
    <property type="entry name" value="HAMP"/>
    <property type="match status" value="3"/>
</dbReference>
<evidence type="ECO:0000256" key="1">
    <source>
        <dbReference type="ARBA" id="ARBA00022500"/>
    </source>
</evidence>
<evidence type="ECO:0000313" key="9">
    <source>
        <dbReference type="Proteomes" id="UP000647424"/>
    </source>
</evidence>
<feature type="domain" description="HAMP" evidence="7">
    <location>
        <begin position="66"/>
        <end position="119"/>
    </location>
</feature>
<evidence type="ECO:0000256" key="2">
    <source>
        <dbReference type="ARBA" id="ARBA00029447"/>
    </source>
</evidence>
<dbReference type="PROSITE" id="PS50885">
    <property type="entry name" value="HAMP"/>
    <property type="match status" value="3"/>
</dbReference>
<keyword evidence="4" id="KW-1133">Transmembrane helix</keyword>
<dbReference type="PRINTS" id="PR00260">
    <property type="entry name" value="CHEMTRNSDUCR"/>
</dbReference>
<dbReference type="Pfam" id="PF00015">
    <property type="entry name" value="MCPsignal"/>
    <property type="match status" value="1"/>
</dbReference>
<gene>
    <name evidence="8" type="ORF">IC609_07860</name>
</gene>
<sequence>MMMQDADLAYDQLIEALRKEGAASRIAASNAQKELNDGIDLQQKLQIFALLLAIAIGLLLANFAGQKIASPLRAMQKQIAAIEDRADFSLRIKVESEDEVGQAARSLNALLQSLQSAVQEVNQVVTAVAAGDFSHRIEAPLKGDMGVMKSAVNGSVESVRATMHGLNSIMQALQNGDFSKQIQLDVTGEFQRAMLQASEAMRSLNSMMSEVGSVMKGVSQGDLSARIHAQGRGDLLTLKNDINASLDALSATLRLINQNARQVATASSQSSQAIGQISDGALNQTHAISQVATAVRQTVTSVAEVSHNTEIASQKSKESVQIVRDGIRKMDHMVEVVGSIAANSEKINKITEVIESIANKTNLLSLNAAIEAARAGEHGKGFAVVADEVGKLAINSAESSQEIALLVQQAVEETRLAVAAVQEVSSDMARIESGSQETDNMLQRIAAALEEQSTAVEQINANLASVDGIARSNSSASEEITATVMELSKLADSTHREVQKFIL</sequence>
<feature type="domain" description="HAMP" evidence="7">
    <location>
        <begin position="120"/>
        <end position="164"/>
    </location>
</feature>
<reference evidence="8" key="1">
    <citation type="submission" date="2020-09" db="EMBL/GenBank/DDBJ databases">
        <title>Genome seq and assembly of Limnohabitants sp.</title>
        <authorList>
            <person name="Chhetri G."/>
        </authorList>
    </citation>
    <scope>NUCLEOTIDE SEQUENCE</scope>
    <source>
        <strain evidence="8">JUR4</strain>
    </source>
</reference>
<dbReference type="PANTHER" id="PTHR43531">
    <property type="entry name" value="PROTEIN ICFG"/>
    <property type="match status" value="1"/>
</dbReference>
<dbReference type="InterPro" id="IPR004089">
    <property type="entry name" value="MCPsignal_dom"/>
</dbReference>
<evidence type="ECO:0000256" key="3">
    <source>
        <dbReference type="PROSITE-ProRule" id="PRU00284"/>
    </source>
</evidence>